<name>A0A091EZD8_CORBR</name>
<evidence type="ECO:0000313" key="2">
    <source>
        <dbReference type="Proteomes" id="UP000052976"/>
    </source>
</evidence>
<keyword evidence="2" id="KW-1185">Reference proteome</keyword>
<dbReference type="AlphaFoldDB" id="A0A091EZD8"/>
<feature type="non-terminal residue" evidence="1">
    <location>
        <position position="251"/>
    </location>
</feature>
<evidence type="ECO:0000313" key="1">
    <source>
        <dbReference type="EMBL" id="KFO63263.1"/>
    </source>
</evidence>
<dbReference type="EMBL" id="KK719435">
    <property type="protein sequence ID" value="KFO63263.1"/>
    <property type="molecule type" value="Genomic_DNA"/>
</dbReference>
<reference evidence="1 2" key="1">
    <citation type="submission" date="2014-04" db="EMBL/GenBank/DDBJ databases">
        <title>Genome evolution of avian class.</title>
        <authorList>
            <person name="Zhang G."/>
            <person name="Li C."/>
        </authorList>
    </citation>
    <scope>NUCLEOTIDE SEQUENCE [LARGE SCALE GENOMIC DNA]</scope>
    <source>
        <strain evidence="1">BGI_N302</strain>
    </source>
</reference>
<feature type="non-terminal residue" evidence="1">
    <location>
        <position position="1"/>
    </location>
</feature>
<proteinExistence type="predicted"/>
<dbReference type="STRING" id="85066.A0A091EZD8"/>
<accession>A0A091EZD8</accession>
<protein>
    <submittedName>
        <fullName evidence="1">Uncharacterized protein</fullName>
    </submittedName>
</protein>
<sequence>NLQHVQPSLWVLDTSLQELHICQVLMGVGVKEALGVITGVREDLIHLLVEVATLVGHLHRHTVAVHGVDDATGGNLGLEQADAVALHNQPLVHGFKQGHWGFGVGVSVAPCHGPFRVLQLLVDIWPNDALPHSLIHTELLVAHRVNDEARGSLGLQQGQGYSWHHDVLLHGLINAHSLVGWLEHNPPNAARAIEVLPDRVHVQHLFWGDGSLQHLLKQGPVNDTSFHQVISTHIASHGRELDGGPFLHFLL</sequence>
<gene>
    <name evidence="1" type="ORF">N302_08428</name>
</gene>
<organism evidence="1 2">
    <name type="scientific">Corvus brachyrhynchos</name>
    <name type="common">American crow</name>
    <dbReference type="NCBI Taxonomy" id="85066"/>
    <lineage>
        <taxon>Eukaryota</taxon>
        <taxon>Metazoa</taxon>
        <taxon>Chordata</taxon>
        <taxon>Craniata</taxon>
        <taxon>Vertebrata</taxon>
        <taxon>Euteleostomi</taxon>
        <taxon>Archelosauria</taxon>
        <taxon>Archosauria</taxon>
        <taxon>Dinosauria</taxon>
        <taxon>Saurischia</taxon>
        <taxon>Theropoda</taxon>
        <taxon>Coelurosauria</taxon>
        <taxon>Aves</taxon>
        <taxon>Neognathae</taxon>
        <taxon>Neoaves</taxon>
        <taxon>Telluraves</taxon>
        <taxon>Australaves</taxon>
        <taxon>Passeriformes</taxon>
        <taxon>Corvoidea</taxon>
        <taxon>Corvidae</taxon>
        <taxon>Corvus</taxon>
    </lineage>
</organism>
<dbReference type="Proteomes" id="UP000052976">
    <property type="component" value="Unassembled WGS sequence"/>
</dbReference>